<dbReference type="Proteomes" id="UP001144978">
    <property type="component" value="Unassembled WGS sequence"/>
</dbReference>
<gene>
    <name evidence="1" type="ORF">NUW54_g10670</name>
</gene>
<sequence length="327" mass="35622">MASNGHKPPGLLVSEHKARVQGGLRVLKRLVDAIPSTAPEGSADGPLARNFSDLDLDPEEGPYYALDRAWVRTFQVPENQLQALVCRGQYGLSWVHDCLMSFSELPGMEANNGLYLMAEKIDWLNRLVTQVLFKMYRGSGIDIEALLRAQAAVPIGSVSSTQAITSPGTQQAPGTKLNREPGEGEVLEPEGERAALSLAGGDLRLYRLALHHSNSAQLNIDWTISHSFDDRTEAPSHRPKTISAALAVGIEQPCADDNRLQAALRRASNPGVDVQREEIFFTIDRDDTNPHQKGGDGDIGVANSVSEEEQLARPVRLQPLCECVETS</sequence>
<accession>A0ACC1NUS9</accession>
<protein>
    <submittedName>
        <fullName evidence="1">Uncharacterized protein</fullName>
    </submittedName>
</protein>
<reference evidence="1" key="1">
    <citation type="submission" date="2022-08" db="EMBL/GenBank/DDBJ databases">
        <title>Genome Sequence of Pycnoporus sanguineus.</title>
        <authorList>
            <person name="Buettner E."/>
        </authorList>
    </citation>
    <scope>NUCLEOTIDE SEQUENCE</scope>
    <source>
        <strain evidence="1">CG-C14</strain>
    </source>
</reference>
<comment type="caution">
    <text evidence="1">The sequence shown here is derived from an EMBL/GenBank/DDBJ whole genome shotgun (WGS) entry which is preliminary data.</text>
</comment>
<evidence type="ECO:0000313" key="2">
    <source>
        <dbReference type="Proteomes" id="UP001144978"/>
    </source>
</evidence>
<name>A0ACC1NUS9_9APHY</name>
<keyword evidence="2" id="KW-1185">Reference proteome</keyword>
<organism evidence="1 2">
    <name type="scientific">Trametes sanguinea</name>
    <dbReference type="NCBI Taxonomy" id="158606"/>
    <lineage>
        <taxon>Eukaryota</taxon>
        <taxon>Fungi</taxon>
        <taxon>Dikarya</taxon>
        <taxon>Basidiomycota</taxon>
        <taxon>Agaricomycotina</taxon>
        <taxon>Agaricomycetes</taxon>
        <taxon>Polyporales</taxon>
        <taxon>Polyporaceae</taxon>
        <taxon>Trametes</taxon>
    </lineage>
</organism>
<dbReference type="EMBL" id="JANSHE010003916">
    <property type="protein sequence ID" value="KAJ2983075.1"/>
    <property type="molecule type" value="Genomic_DNA"/>
</dbReference>
<proteinExistence type="predicted"/>
<evidence type="ECO:0000313" key="1">
    <source>
        <dbReference type="EMBL" id="KAJ2983075.1"/>
    </source>
</evidence>